<sequence length="558" mass="64571">MRNHIKLADIYCRLSDEEKKHKNESESITNQRAIIRDYCEKHDIIIVKEFVDDGYSGGNFERPGFQAMLDHLSTGKANMVITKDLSRLGRDMTESSYYAERFFPENGIHYLAPGNAFDSMGDNLMAPFQFAMNDVYLRDTSRKVKQTLDMKRKKGKYAACPPYGYKKAERTTDQLVPDENTAPIVRQIFEWASTGLSTRTIANKLNEQCIIPPLKYRVEYRDKFTPQGASRASDYWNYTTVKRILRNRVYLGHTVLGKTRKVNVKSKKKISIPQEDWCFTENTHEPLVTQEQFDRAEHFLGENTKSHAANPAFRHSIFGGIAYCAHCGTAMCSGGSVYKGERAKYWYLVCNNLTSRTRNRCEHGARIRYDDLMEIIRRDLNELLSFDDDDIEAITQAAIQQSNASLGVGEDKEKSLADIEIRLKRIVKMIERAYRDNAAGNLSDELLDQMMERFGKERQELEEQRDRLIEDTSEESNIRDAYDLFFDLARRYSHIETLDRDILHTFIERIEIGEKILPDGLTIAGPRTPYRQSIRIFYRFIGEIAKDPVRNVTRVANL</sequence>
<evidence type="ECO:0000313" key="4">
    <source>
        <dbReference type="EMBL" id="MCG4528359.1"/>
    </source>
</evidence>
<evidence type="ECO:0000259" key="3">
    <source>
        <dbReference type="PROSITE" id="PS51737"/>
    </source>
</evidence>
<dbReference type="Pfam" id="PF00239">
    <property type="entry name" value="Resolvase"/>
    <property type="match status" value="1"/>
</dbReference>
<dbReference type="InterPro" id="IPR038109">
    <property type="entry name" value="DNA_bind_recomb_sf"/>
</dbReference>
<keyword evidence="1" id="KW-0175">Coiled coil</keyword>
<dbReference type="EMBL" id="JAKNJB010000032">
    <property type="protein sequence ID" value="MCG4528359.1"/>
    <property type="molecule type" value="Genomic_DNA"/>
</dbReference>
<dbReference type="SUPFAM" id="SSF53041">
    <property type="entry name" value="Resolvase-like"/>
    <property type="match status" value="1"/>
</dbReference>
<dbReference type="InterPro" id="IPR025378">
    <property type="entry name" value="DUF4368"/>
</dbReference>
<dbReference type="Gene3D" id="3.90.1750.20">
    <property type="entry name" value="Putative Large Serine Recombinase, Chain B, Domain 2"/>
    <property type="match status" value="1"/>
</dbReference>
<comment type="caution">
    <text evidence="4">The sequence shown here is derived from an EMBL/GenBank/DDBJ whole genome shotgun (WGS) entry which is preliminary data.</text>
</comment>
<evidence type="ECO:0000313" key="5">
    <source>
        <dbReference type="Proteomes" id="UP001200313"/>
    </source>
</evidence>
<dbReference type="Gene3D" id="3.40.50.1390">
    <property type="entry name" value="Resolvase, N-terminal catalytic domain"/>
    <property type="match status" value="1"/>
</dbReference>
<proteinExistence type="predicted"/>
<dbReference type="InterPro" id="IPR006119">
    <property type="entry name" value="Resolv_N"/>
</dbReference>
<dbReference type="InterPro" id="IPR036162">
    <property type="entry name" value="Resolvase-like_N_sf"/>
</dbReference>
<feature type="domain" description="Recombinase" evidence="3">
    <location>
        <begin position="162"/>
        <end position="306"/>
    </location>
</feature>
<evidence type="ECO:0000259" key="2">
    <source>
        <dbReference type="PROSITE" id="PS51736"/>
    </source>
</evidence>
<dbReference type="PROSITE" id="PS51736">
    <property type="entry name" value="RECOMBINASES_3"/>
    <property type="match status" value="1"/>
</dbReference>
<keyword evidence="5" id="KW-1185">Reference proteome</keyword>
<dbReference type="Pfam" id="PF07508">
    <property type="entry name" value="Recombinase"/>
    <property type="match status" value="1"/>
</dbReference>
<dbReference type="Proteomes" id="UP001200313">
    <property type="component" value="Unassembled WGS sequence"/>
</dbReference>
<feature type="domain" description="Resolvase/invertase-type recombinase catalytic" evidence="2">
    <location>
        <begin position="7"/>
        <end position="161"/>
    </location>
</feature>
<gene>
    <name evidence="4" type="ORF">L0P79_14980</name>
</gene>
<protein>
    <submittedName>
        <fullName evidence="4">Recombinase family protein</fullName>
    </submittedName>
</protein>
<dbReference type="PROSITE" id="PS51737">
    <property type="entry name" value="RECOMBINASE_DNA_BIND"/>
    <property type="match status" value="1"/>
</dbReference>
<feature type="coiled-coil region" evidence="1">
    <location>
        <begin position="447"/>
        <end position="478"/>
    </location>
</feature>
<accession>A0ABS9MDI8</accession>
<dbReference type="Pfam" id="PF13408">
    <property type="entry name" value="Zn_ribbon_recom"/>
    <property type="match status" value="1"/>
</dbReference>
<dbReference type="RefSeq" id="WP_238074778.1">
    <property type="nucleotide sequence ID" value="NZ_JAKNJB010000032.1"/>
</dbReference>
<dbReference type="SMART" id="SM00857">
    <property type="entry name" value="Resolvase"/>
    <property type="match status" value="1"/>
</dbReference>
<evidence type="ECO:0000256" key="1">
    <source>
        <dbReference type="SAM" id="Coils"/>
    </source>
</evidence>
<organism evidence="4 5">
    <name type="scientific">Intestinimonas massiliensis</name>
    <name type="common">ex Afouda et al. 2020</name>
    <dbReference type="NCBI Taxonomy" id="1673721"/>
    <lineage>
        <taxon>Bacteria</taxon>
        <taxon>Bacillati</taxon>
        <taxon>Bacillota</taxon>
        <taxon>Clostridia</taxon>
        <taxon>Eubacteriales</taxon>
        <taxon>Intestinimonas</taxon>
    </lineage>
</organism>
<dbReference type="PANTHER" id="PTHR30461">
    <property type="entry name" value="DNA-INVERTASE FROM LAMBDOID PROPHAGE"/>
    <property type="match status" value="1"/>
</dbReference>
<name>A0ABS9MDI8_9FIRM</name>
<dbReference type="InterPro" id="IPR050639">
    <property type="entry name" value="SSR_resolvase"/>
</dbReference>
<dbReference type="PANTHER" id="PTHR30461:SF23">
    <property type="entry name" value="DNA RECOMBINASE-RELATED"/>
    <property type="match status" value="1"/>
</dbReference>
<dbReference type="Pfam" id="PF14287">
    <property type="entry name" value="DUF4368"/>
    <property type="match status" value="1"/>
</dbReference>
<dbReference type="InterPro" id="IPR025827">
    <property type="entry name" value="Zn_ribbon_recom_dom"/>
</dbReference>
<dbReference type="InterPro" id="IPR011109">
    <property type="entry name" value="DNA_bind_recombinase_dom"/>
</dbReference>
<reference evidence="4 5" key="1">
    <citation type="submission" date="2022-01" db="EMBL/GenBank/DDBJ databases">
        <title>Collection of gut derived symbiotic bacterial strains cultured from healthy donors.</title>
        <authorList>
            <person name="Lin H."/>
            <person name="Kohout C."/>
            <person name="Waligurski E."/>
            <person name="Pamer E.G."/>
        </authorList>
    </citation>
    <scope>NUCLEOTIDE SEQUENCE [LARGE SCALE GENOMIC DNA]</scope>
    <source>
        <strain evidence="4 5">DFI.3.7</strain>
    </source>
</reference>